<dbReference type="HOGENOM" id="CLU_2860003_0_0_11"/>
<keyword evidence="1" id="KW-0472">Membrane</keyword>
<reference evidence="2 3" key="2">
    <citation type="submission" date="2008-10" db="EMBL/GenBank/DDBJ databases">
        <authorList>
            <person name="Fulton L."/>
            <person name="Clifton S."/>
            <person name="Fulton B."/>
            <person name="Xu J."/>
            <person name="Minx P."/>
            <person name="Pepin K.H."/>
            <person name="Johnson M."/>
            <person name="Thiruvilangam P."/>
            <person name="Bhonagiri V."/>
            <person name="Nash W.E."/>
            <person name="Mardis E.R."/>
            <person name="Wilson R.K."/>
        </authorList>
    </citation>
    <scope>NUCLEOTIDE SEQUENCE [LARGE SCALE GENOMIC DNA]</scope>
    <source>
        <strain evidence="2 3">DSM 13279</strain>
    </source>
</reference>
<dbReference type="GeneID" id="98002458"/>
<comment type="caution">
    <text evidence="2">The sequence shown here is derived from an EMBL/GenBank/DDBJ whole genome shotgun (WGS) entry which is preliminary data.</text>
</comment>
<evidence type="ECO:0000313" key="3">
    <source>
        <dbReference type="Proteomes" id="UP000003560"/>
    </source>
</evidence>
<name>B6G7J1_9ACTN</name>
<feature type="transmembrane region" description="Helical" evidence="1">
    <location>
        <begin position="34"/>
        <end position="55"/>
    </location>
</feature>
<evidence type="ECO:0000256" key="1">
    <source>
        <dbReference type="SAM" id="Phobius"/>
    </source>
</evidence>
<dbReference type="Proteomes" id="UP000003560">
    <property type="component" value="Unassembled WGS sequence"/>
</dbReference>
<dbReference type="RefSeq" id="WP_006719352.1">
    <property type="nucleotide sequence ID" value="NZ_CP085935.1"/>
</dbReference>
<keyword evidence="1" id="KW-1133">Transmembrane helix</keyword>
<keyword evidence="1" id="KW-0812">Transmembrane</keyword>
<sequence length="64" mass="6897">MSILYIIAALLVIAAVISLVLSLLGIVVTGALKLLPGVFIVLAIIFFARGGRIDVHVPDKWKKR</sequence>
<dbReference type="AlphaFoldDB" id="B6G7J1"/>
<gene>
    <name evidence="2" type="ORF">COLSTE_00030</name>
</gene>
<reference evidence="2 3" key="1">
    <citation type="submission" date="2008-10" db="EMBL/GenBank/DDBJ databases">
        <title>Draft genome sequence of Collinsella stercoris (DSM 13279).</title>
        <authorList>
            <person name="Sudarsanam P."/>
            <person name="Ley R."/>
            <person name="Guruge J."/>
            <person name="Turnbaugh P.J."/>
            <person name="Mahowald M."/>
            <person name="Liep D."/>
            <person name="Gordon J."/>
        </authorList>
    </citation>
    <scope>NUCLEOTIDE SEQUENCE [LARGE SCALE GENOMIC DNA]</scope>
    <source>
        <strain evidence="2 3">DSM 13279</strain>
    </source>
</reference>
<feature type="transmembrane region" description="Helical" evidence="1">
    <location>
        <begin position="7"/>
        <end position="28"/>
    </location>
</feature>
<accession>B6G7J1</accession>
<evidence type="ECO:0000313" key="2">
    <source>
        <dbReference type="EMBL" id="EEA91761.1"/>
    </source>
</evidence>
<protein>
    <submittedName>
        <fullName evidence="2">Uncharacterized protein</fullName>
    </submittedName>
</protein>
<proteinExistence type="predicted"/>
<dbReference type="STRING" id="445975.COLSTE_00030"/>
<dbReference type="OrthoDB" id="3193395at2"/>
<organism evidence="2 3">
    <name type="scientific">Collinsella stercoris DSM 13279</name>
    <dbReference type="NCBI Taxonomy" id="445975"/>
    <lineage>
        <taxon>Bacteria</taxon>
        <taxon>Bacillati</taxon>
        <taxon>Actinomycetota</taxon>
        <taxon>Coriobacteriia</taxon>
        <taxon>Coriobacteriales</taxon>
        <taxon>Coriobacteriaceae</taxon>
        <taxon>Collinsella</taxon>
    </lineage>
</organism>
<keyword evidence="3" id="KW-1185">Reference proteome</keyword>
<dbReference type="EMBL" id="ABXJ01000003">
    <property type="protein sequence ID" value="EEA91761.1"/>
    <property type="molecule type" value="Genomic_DNA"/>
</dbReference>